<protein>
    <recommendedName>
        <fullName evidence="4">G-protein coupled receptors family 1 profile domain-containing protein</fullName>
    </recommendedName>
</protein>
<proteinExistence type="predicted"/>
<dbReference type="OrthoDB" id="10490143at2759"/>
<evidence type="ECO:0000313" key="3">
    <source>
        <dbReference type="Proteomes" id="UP000298663"/>
    </source>
</evidence>
<evidence type="ECO:0000313" key="2">
    <source>
        <dbReference type="EMBL" id="TKR94455.1"/>
    </source>
</evidence>
<evidence type="ECO:0000256" key="1">
    <source>
        <dbReference type="SAM" id="Phobius"/>
    </source>
</evidence>
<dbReference type="Proteomes" id="UP000298663">
    <property type="component" value="Unassembled WGS sequence"/>
</dbReference>
<sequence length="334" mass="38510">MSYCYSMSYNPMSYCYSLLFKSRQLKVRLFQYWSDMNAFIGPLESAFKSYVEFAINLISTTVALVVFVPYFKQRKSKNFIGPLLIYLATCTFYGVMHTLDSISHILQIHKINAWFFNDAFVPGHWYYMTLTLSTNLIFVSGPALALDRFCIMTAPFKYSHWKLSQKFSILAVLICVCTIALFYISLIVLPYDGPNIISASLIKNKLLIGFDVSLMVEFVVHILFFIQYWRFVRRQKTINPTTIKAVRITLVQIVSQTIFCMIPKILFRGNLLFSKVLLLWILRITMYYAFLLSIHVLLTCSFTLYTLCKHSSSGQKVVSIAQNSVSNSAKASMR</sequence>
<feature type="transmembrane region" description="Helical" evidence="1">
    <location>
        <begin position="83"/>
        <end position="105"/>
    </location>
</feature>
<feature type="transmembrane region" description="Helical" evidence="1">
    <location>
        <begin position="246"/>
        <end position="267"/>
    </location>
</feature>
<reference evidence="2 3" key="1">
    <citation type="journal article" date="2015" name="Genome Biol.">
        <title>Comparative genomics of Steinernema reveals deeply conserved gene regulatory networks.</title>
        <authorList>
            <person name="Dillman A.R."/>
            <person name="Macchietto M."/>
            <person name="Porter C.F."/>
            <person name="Rogers A."/>
            <person name="Williams B."/>
            <person name="Antoshechkin I."/>
            <person name="Lee M.M."/>
            <person name="Goodwin Z."/>
            <person name="Lu X."/>
            <person name="Lewis E.E."/>
            <person name="Goodrich-Blair H."/>
            <person name="Stock S.P."/>
            <person name="Adams B.J."/>
            <person name="Sternberg P.W."/>
            <person name="Mortazavi A."/>
        </authorList>
    </citation>
    <scope>NUCLEOTIDE SEQUENCE [LARGE SCALE GENOMIC DNA]</scope>
    <source>
        <strain evidence="2 3">ALL</strain>
    </source>
</reference>
<feature type="transmembrane region" description="Helical" evidence="1">
    <location>
        <begin position="125"/>
        <end position="146"/>
    </location>
</feature>
<dbReference type="AlphaFoldDB" id="A0A4V6A6D6"/>
<name>A0A4V6A6D6_STECR</name>
<keyword evidence="1" id="KW-0812">Transmembrane</keyword>
<accession>A0A4V6A6D6</accession>
<gene>
    <name evidence="2" type="ORF">L596_008731</name>
</gene>
<feature type="transmembrane region" description="Helical" evidence="1">
    <location>
        <begin position="167"/>
        <end position="186"/>
    </location>
</feature>
<organism evidence="2 3">
    <name type="scientific">Steinernema carpocapsae</name>
    <name type="common">Entomopathogenic nematode</name>
    <dbReference type="NCBI Taxonomy" id="34508"/>
    <lineage>
        <taxon>Eukaryota</taxon>
        <taxon>Metazoa</taxon>
        <taxon>Ecdysozoa</taxon>
        <taxon>Nematoda</taxon>
        <taxon>Chromadorea</taxon>
        <taxon>Rhabditida</taxon>
        <taxon>Tylenchina</taxon>
        <taxon>Panagrolaimomorpha</taxon>
        <taxon>Strongyloidoidea</taxon>
        <taxon>Steinernematidae</taxon>
        <taxon>Steinernema</taxon>
    </lineage>
</organism>
<feature type="transmembrane region" description="Helical" evidence="1">
    <location>
        <begin position="287"/>
        <end position="307"/>
    </location>
</feature>
<evidence type="ECO:0008006" key="4">
    <source>
        <dbReference type="Google" id="ProtNLM"/>
    </source>
</evidence>
<keyword evidence="1" id="KW-0472">Membrane</keyword>
<feature type="transmembrane region" description="Helical" evidence="1">
    <location>
        <begin position="53"/>
        <end position="71"/>
    </location>
</feature>
<keyword evidence="1" id="KW-1133">Transmembrane helix</keyword>
<dbReference type="EMBL" id="AZBU02000002">
    <property type="protein sequence ID" value="TKR94455.1"/>
    <property type="molecule type" value="Genomic_DNA"/>
</dbReference>
<keyword evidence="3" id="KW-1185">Reference proteome</keyword>
<reference evidence="2 3" key="2">
    <citation type="journal article" date="2019" name="G3 (Bethesda)">
        <title>Hybrid Assembly of the Genome of the Entomopathogenic Nematode Steinernema carpocapsae Identifies the X-Chromosome.</title>
        <authorList>
            <person name="Serra L."/>
            <person name="Macchietto M."/>
            <person name="Macias-Munoz A."/>
            <person name="McGill C.J."/>
            <person name="Rodriguez I.M."/>
            <person name="Rodriguez B."/>
            <person name="Murad R."/>
            <person name="Mortazavi A."/>
        </authorList>
    </citation>
    <scope>NUCLEOTIDE SEQUENCE [LARGE SCALE GENOMIC DNA]</scope>
    <source>
        <strain evidence="2 3">ALL</strain>
    </source>
</reference>
<feature type="transmembrane region" description="Helical" evidence="1">
    <location>
        <begin position="206"/>
        <end position="226"/>
    </location>
</feature>
<comment type="caution">
    <text evidence="2">The sequence shown here is derived from an EMBL/GenBank/DDBJ whole genome shotgun (WGS) entry which is preliminary data.</text>
</comment>